<dbReference type="Proteomes" id="UP000509346">
    <property type="component" value="Chromosome"/>
</dbReference>
<proteinExistence type="predicted"/>
<dbReference type="KEGG" id="hpel:HZS54_22680"/>
<accession>A0A7D5T6K0</accession>
<protein>
    <submittedName>
        <fullName evidence="1">Uncharacterized protein</fullName>
    </submittedName>
</protein>
<reference evidence="1 2" key="1">
    <citation type="submission" date="2020-07" db="EMBL/GenBank/DDBJ databases">
        <title>Halosimplex litoreum sp. nov. and Halosimplex rubrum sp. nov., isolated from different salt environments.</title>
        <authorList>
            <person name="Cui H."/>
        </authorList>
    </citation>
    <scope>NUCLEOTIDE SEQUENCE [LARGE SCALE GENOMIC DNA]</scope>
    <source>
        <strain evidence="1 2">R2</strain>
    </source>
</reference>
<evidence type="ECO:0000313" key="2">
    <source>
        <dbReference type="Proteomes" id="UP000509346"/>
    </source>
</evidence>
<sequence length="193" mass="21911">MPHHADGPDDVDRKEIVADHSEELKTNWERALEDMQAMAEDREDQGYETLAIPAGDTTTLSPSMGEDDDWGLSHVVPNNYAEDFREYFEAFSLDETGVYQMESGGFVFVVTECIDLDEEVVVFVAGSYDMRFSAGLVRTAVEREEMHTRVKTLDGTLLGTFDHDDPADFFPEPEQFYAYDITESDDPDRLSDR</sequence>
<dbReference type="RefSeq" id="WP_179919363.1">
    <property type="nucleotide sequence ID" value="NZ_CP058909.1"/>
</dbReference>
<keyword evidence="2" id="KW-1185">Reference proteome</keyword>
<organism evidence="1 2">
    <name type="scientific">Halosimplex pelagicum</name>
    <dbReference type="NCBI Taxonomy" id="869886"/>
    <lineage>
        <taxon>Archaea</taxon>
        <taxon>Methanobacteriati</taxon>
        <taxon>Methanobacteriota</taxon>
        <taxon>Stenosarchaea group</taxon>
        <taxon>Halobacteria</taxon>
        <taxon>Halobacteriales</taxon>
        <taxon>Haloarculaceae</taxon>
        <taxon>Halosimplex</taxon>
    </lineage>
</organism>
<name>A0A7D5T6K0_9EURY</name>
<evidence type="ECO:0000313" key="1">
    <source>
        <dbReference type="EMBL" id="QLH84271.1"/>
    </source>
</evidence>
<dbReference type="InterPro" id="IPR055951">
    <property type="entry name" value="DUF7529"/>
</dbReference>
<dbReference type="Pfam" id="PF24373">
    <property type="entry name" value="DUF7529"/>
    <property type="match status" value="1"/>
</dbReference>
<dbReference type="EMBL" id="CP058909">
    <property type="protein sequence ID" value="QLH84271.1"/>
    <property type="molecule type" value="Genomic_DNA"/>
</dbReference>
<dbReference type="AlphaFoldDB" id="A0A7D5T6K0"/>
<dbReference type="OrthoDB" id="325206at2157"/>
<gene>
    <name evidence="1" type="ORF">HZS54_22680</name>
</gene>
<dbReference type="GeneID" id="56085459"/>